<dbReference type="GO" id="GO:0009116">
    <property type="term" value="P:nucleoside metabolic process"/>
    <property type="evidence" value="ECO:0007669"/>
    <property type="project" value="InterPro"/>
</dbReference>
<dbReference type="GO" id="GO:0004731">
    <property type="term" value="F:purine-nucleoside phosphorylase activity"/>
    <property type="evidence" value="ECO:0007669"/>
    <property type="project" value="UniProtKB-EC"/>
</dbReference>
<dbReference type="NCBIfam" id="NF006054">
    <property type="entry name" value="PRK08202.1"/>
    <property type="match status" value="1"/>
</dbReference>
<evidence type="ECO:0000256" key="10">
    <source>
        <dbReference type="ARBA" id="ARBA00023970"/>
    </source>
</evidence>
<comment type="catalytic activity">
    <reaction evidence="8">
        <text>2'-deoxyguanosine + phosphate = 2-deoxy-alpha-D-ribose 1-phosphate + guanine</text>
        <dbReference type="Rhea" id="RHEA:27738"/>
        <dbReference type="ChEBI" id="CHEBI:16235"/>
        <dbReference type="ChEBI" id="CHEBI:17172"/>
        <dbReference type="ChEBI" id="CHEBI:43474"/>
        <dbReference type="ChEBI" id="CHEBI:57259"/>
        <dbReference type="EC" id="2.4.2.1"/>
    </reaction>
</comment>
<organism evidence="14 15">
    <name type="scientific">Ridgeia piscesae</name>
    <name type="common">Tubeworm</name>
    <dbReference type="NCBI Taxonomy" id="27915"/>
    <lineage>
        <taxon>Eukaryota</taxon>
        <taxon>Metazoa</taxon>
        <taxon>Spiralia</taxon>
        <taxon>Lophotrochozoa</taxon>
        <taxon>Annelida</taxon>
        <taxon>Polychaeta</taxon>
        <taxon>Sedentaria</taxon>
        <taxon>Canalipalpata</taxon>
        <taxon>Sabellida</taxon>
        <taxon>Siboglinidae</taxon>
        <taxon>Ridgeia</taxon>
    </lineage>
</organism>
<evidence type="ECO:0000256" key="9">
    <source>
        <dbReference type="ARBA" id="ARBA00023950"/>
    </source>
</evidence>
<dbReference type="AlphaFoldDB" id="A0AAD9L0I1"/>
<dbReference type="CDD" id="cd09009">
    <property type="entry name" value="PNP-EcPNPII_like"/>
    <property type="match status" value="1"/>
</dbReference>
<comment type="catalytic activity">
    <reaction evidence="10">
        <text>guanosine + phosphate = alpha-D-ribose 1-phosphate + guanine</text>
        <dbReference type="Rhea" id="RHEA:13233"/>
        <dbReference type="ChEBI" id="CHEBI:16235"/>
        <dbReference type="ChEBI" id="CHEBI:16750"/>
        <dbReference type="ChEBI" id="CHEBI:43474"/>
        <dbReference type="ChEBI" id="CHEBI:57720"/>
        <dbReference type="EC" id="2.4.2.1"/>
    </reaction>
</comment>
<feature type="binding site" evidence="12">
    <location>
        <position position="228"/>
    </location>
    <ligand>
        <name>phosphate</name>
        <dbReference type="ChEBI" id="CHEBI:43474"/>
    </ligand>
</feature>
<evidence type="ECO:0000256" key="5">
    <source>
        <dbReference type="ARBA" id="ARBA00022676"/>
    </source>
</evidence>
<evidence type="ECO:0000259" key="13">
    <source>
        <dbReference type="Pfam" id="PF01048"/>
    </source>
</evidence>
<feature type="binding site" evidence="12">
    <location>
        <position position="251"/>
    </location>
    <ligand>
        <name>a purine D-ribonucleoside</name>
        <dbReference type="ChEBI" id="CHEBI:142355"/>
    </ligand>
</feature>
<feature type="binding site" evidence="12">
    <location>
        <position position="41"/>
    </location>
    <ligand>
        <name>phosphate</name>
        <dbReference type="ChEBI" id="CHEBI:43474"/>
    </ligand>
</feature>
<protein>
    <recommendedName>
        <fullName evidence="4 11">Purine nucleoside phosphorylase</fullName>
        <ecNumber evidence="3 11">2.4.2.1</ecNumber>
    </recommendedName>
    <alternativeName>
        <fullName evidence="11">Inosine-guanosine phosphorylase</fullName>
    </alternativeName>
</protein>
<feature type="binding site" evidence="12">
    <location>
        <position position="124"/>
    </location>
    <ligand>
        <name>phosphate</name>
        <dbReference type="ChEBI" id="CHEBI:43474"/>
    </ligand>
</feature>
<name>A0AAD9L0I1_RIDPI</name>
<feature type="binding site" evidence="12">
    <location>
        <position position="209"/>
    </location>
    <ligand>
        <name>a purine D-ribonucleoside</name>
        <dbReference type="ChEBI" id="CHEBI:142355"/>
    </ligand>
</feature>
<evidence type="ECO:0000313" key="14">
    <source>
        <dbReference type="EMBL" id="KAK2180725.1"/>
    </source>
</evidence>
<dbReference type="SUPFAM" id="SSF53167">
    <property type="entry name" value="Purine and uridine phosphorylases"/>
    <property type="match status" value="1"/>
</dbReference>
<dbReference type="NCBIfam" id="TIGR01697">
    <property type="entry name" value="PNPH-PUNA-XAPA"/>
    <property type="match status" value="1"/>
</dbReference>
<dbReference type="PIRSF" id="PIRSF000477">
    <property type="entry name" value="PurNPase"/>
    <property type="match status" value="1"/>
</dbReference>
<evidence type="ECO:0000256" key="8">
    <source>
        <dbReference type="ARBA" id="ARBA00023929"/>
    </source>
</evidence>
<evidence type="ECO:0000313" key="15">
    <source>
        <dbReference type="Proteomes" id="UP001209878"/>
    </source>
</evidence>
<accession>A0AAD9L0I1</accession>
<dbReference type="Gene3D" id="3.40.50.1580">
    <property type="entry name" value="Nucleoside phosphorylase domain"/>
    <property type="match status" value="1"/>
</dbReference>
<comment type="function">
    <text evidence="11">The purine nucleoside phosphorylases catalyze the phosphorolytic breakdown of the N-glycosidic bond in the beta-(deoxy)ribonucleoside molecules, with the formation of the corresponding free purine bases and pentose-1-phosphate.</text>
</comment>
<evidence type="ECO:0000256" key="12">
    <source>
        <dbReference type="PIRSR" id="PIRSR000477-2"/>
    </source>
</evidence>
<keyword evidence="6 11" id="KW-0808">Transferase</keyword>
<dbReference type="InterPro" id="IPR011270">
    <property type="entry name" value="Pur_Nuc_Pase_Ino/Guo-sp"/>
</dbReference>
<evidence type="ECO:0000256" key="11">
    <source>
        <dbReference type="PIRNR" id="PIRNR000477"/>
    </source>
</evidence>
<feature type="domain" description="Nucleoside phosphorylase" evidence="13">
    <location>
        <begin position="34"/>
        <end position="287"/>
    </location>
</feature>
<evidence type="ECO:0000256" key="3">
    <source>
        <dbReference type="ARBA" id="ARBA00011886"/>
    </source>
</evidence>
<sequence length="292" mass="31628">MNGFTTLSASNVLGYEDAKSTAEFLLSRTDHRPTIGVICGSGLGGMVKLLTDTDSFEFRDIPNFATSTVVGHAGKLVFGSLQDKSVVLMQGRVHMYEGHSARKVAFPVRVFKLLGVKTLIVTNAAGAINRTYNVGDLMVICDHINLVGLAGLNPLVGVNDSRFGTRFPPMSTAYDKGLRSLGLKLASELGMKEFVREGVYSFQSGPMFETVGECRLLNVLGADVTGMSTVPEVLVARHCGIRVFGVSLVTNRCVMELDSDEVPNHEEVLMMGEKRSADMQRLISEFVGKIVD</sequence>
<dbReference type="InterPro" id="IPR011268">
    <property type="entry name" value="Purine_phosphorylase"/>
</dbReference>
<comment type="catalytic activity">
    <reaction evidence="7">
        <text>inosine + phosphate = alpha-D-ribose 1-phosphate + hypoxanthine</text>
        <dbReference type="Rhea" id="RHEA:27646"/>
        <dbReference type="ChEBI" id="CHEBI:17368"/>
        <dbReference type="ChEBI" id="CHEBI:17596"/>
        <dbReference type="ChEBI" id="CHEBI:43474"/>
        <dbReference type="ChEBI" id="CHEBI:57720"/>
        <dbReference type="EC" id="2.4.2.1"/>
    </reaction>
</comment>
<dbReference type="FunFam" id="3.40.50.1580:FF:000004">
    <property type="entry name" value="Purine nucleoside phosphorylase"/>
    <property type="match status" value="1"/>
</dbReference>
<dbReference type="PANTHER" id="PTHR11904">
    <property type="entry name" value="METHYLTHIOADENOSINE/PURINE NUCLEOSIDE PHOSPHORYLASE"/>
    <property type="match status" value="1"/>
</dbReference>
<dbReference type="InterPro" id="IPR035994">
    <property type="entry name" value="Nucleoside_phosphorylase_sf"/>
</dbReference>
<comment type="caution">
    <text evidence="14">The sequence shown here is derived from an EMBL/GenBank/DDBJ whole genome shotgun (WGS) entry which is preliminary data.</text>
</comment>
<dbReference type="NCBIfam" id="TIGR01700">
    <property type="entry name" value="PNPH"/>
    <property type="match status" value="1"/>
</dbReference>
<evidence type="ECO:0000256" key="2">
    <source>
        <dbReference type="ARBA" id="ARBA00006751"/>
    </source>
</evidence>
<dbReference type="EC" id="2.4.2.1" evidence="3 11"/>
<dbReference type="Proteomes" id="UP001209878">
    <property type="component" value="Unassembled WGS sequence"/>
</dbReference>
<gene>
    <name evidence="14" type="ORF">NP493_430g04029</name>
</gene>
<evidence type="ECO:0000256" key="7">
    <source>
        <dbReference type="ARBA" id="ARBA00023918"/>
    </source>
</evidence>
<dbReference type="GO" id="GO:0005737">
    <property type="term" value="C:cytoplasm"/>
    <property type="evidence" value="ECO:0007669"/>
    <property type="project" value="TreeGrafter"/>
</dbReference>
<keyword evidence="15" id="KW-1185">Reference proteome</keyword>
<comment type="pathway">
    <text evidence="1 11">Purine metabolism; purine nucleoside salvage.</text>
</comment>
<dbReference type="EMBL" id="JAODUO010000430">
    <property type="protein sequence ID" value="KAK2180725.1"/>
    <property type="molecule type" value="Genomic_DNA"/>
</dbReference>
<dbReference type="PANTHER" id="PTHR11904:SF9">
    <property type="entry name" value="PURINE NUCLEOSIDE PHOSPHORYLASE-RELATED"/>
    <property type="match status" value="1"/>
</dbReference>
<reference evidence="14" key="1">
    <citation type="journal article" date="2023" name="Mol. Biol. Evol.">
        <title>Third-Generation Sequencing Reveals the Adaptive Role of the Epigenome in Three Deep-Sea Polychaetes.</title>
        <authorList>
            <person name="Perez M."/>
            <person name="Aroh O."/>
            <person name="Sun Y."/>
            <person name="Lan Y."/>
            <person name="Juniper S.K."/>
            <person name="Young C.R."/>
            <person name="Angers B."/>
            <person name="Qian P.Y."/>
        </authorList>
    </citation>
    <scope>NUCLEOTIDE SEQUENCE</scope>
    <source>
        <strain evidence="14">R07B-5</strain>
    </source>
</reference>
<dbReference type="InterPro" id="IPR000845">
    <property type="entry name" value="Nucleoside_phosphorylase_d"/>
</dbReference>
<feature type="binding site" evidence="12">
    <location>
        <begin position="92"/>
        <end position="94"/>
    </location>
    <ligand>
        <name>phosphate</name>
        <dbReference type="ChEBI" id="CHEBI:43474"/>
    </ligand>
</feature>
<feature type="binding site" evidence="12">
    <location>
        <position position="72"/>
    </location>
    <ligand>
        <name>phosphate</name>
        <dbReference type="ChEBI" id="CHEBI:43474"/>
    </ligand>
</feature>
<dbReference type="Pfam" id="PF01048">
    <property type="entry name" value="PNP_UDP_1"/>
    <property type="match status" value="1"/>
</dbReference>
<evidence type="ECO:0000256" key="6">
    <source>
        <dbReference type="ARBA" id="ARBA00022679"/>
    </source>
</evidence>
<proteinExistence type="inferred from homology"/>
<comment type="similarity">
    <text evidence="2 11">Belongs to the PNP/MTAP phosphorylase family.</text>
</comment>
<evidence type="ECO:0000256" key="1">
    <source>
        <dbReference type="ARBA" id="ARBA00005058"/>
    </source>
</evidence>
<evidence type="ECO:0000256" key="4">
    <source>
        <dbReference type="ARBA" id="ARBA00013834"/>
    </source>
</evidence>
<keyword evidence="5 11" id="KW-0328">Glycosyltransferase</keyword>
<comment type="catalytic activity">
    <reaction evidence="9">
        <text>2'-deoxyinosine + phosphate = 2-deoxy-alpha-D-ribose 1-phosphate + hypoxanthine</text>
        <dbReference type="Rhea" id="RHEA:27750"/>
        <dbReference type="ChEBI" id="CHEBI:17368"/>
        <dbReference type="ChEBI" id="CHEBI:28997"/>
        <dbReference type="ChEBI" id="CHEBI:43474"/>
        <dbReference type="ChEBI" id="CHEBI:57259"/>
        <dbReference type="EC" id="2.4.2.1"/>
    </reaction>
</comment>